<evidence type="ECO:0000313" key="3">
    <source>
        <dbReference type="Proteomes" id="UP000769766"/>
    </source>
</evidence>
<dbReference type="PANTHER" id="PTHR47561:SF1">
    <property type="entry name" value="POLYSACCHARIDE DEACETYLASE FAMILY PROTEIN (AFU_ORTHOLOGUE AFUA_6G05030)"/>
    <property type="match status" value="1"/>
</dbReference>
<dbReference type="GO" id="GO:0016810">
    <property type="term" value="F:hydrolase activity, acting on carbon-nitrogen (but not peptide) bonds"/>
    <property type="evidence" value="ECO:0007669"/>
    <property type="project" value="InterPro"/>
</dbReference>
<dbReference type="PANTHER" id="PTHR47561">
    <property type="entry name" value="POLYSACCHARIDE DEACETYLASE FAMILY PROTEIN (AFU_ORTHOLOGUE AFUA_6G05030)"/>
    <property type="match status" value="1"/>
</dbReference>
<dbReference type="CDD" id="cd10938">
    <property type="entry name" value="CE4_HpPgdA_like"/>
    <property type="match status" value="1"/>
</dbReference>
<name>A0A932FXW0_UNCTE</name>
<dbReference type="InterPro" id="IPR037950">
    <property type="entry name" value="PgdA-like"/>
</dbReference>
<sequence length="284" mass="32047">MEKEISVCLTLDFDAMSVWLGTFGATSPSMISRGEFGRVGAERLLALLRPWGIRATWFVPGHTVETFPELVQRIADEGHEIGHHGYCHENPALLSQEEERAVLERGIDAIRRVAGKPPVGYRSPAWDLSACTLDLLLEHGFLYDSSLMAQDFTPYYCRVGDQAPKDGPYLFGREIELVEIPVTWGLDDFPPFEYVWTAKGINPGLSAPSQVYEVWSGDFDYLYERLGAGVFCLTLHPQVIGRGHRLLMLERLLQHMRERIGVSFRTMADVSRVWKEGHPLPGSR</sequence>
<dbReference type="InterPro" id="IPR011330">
    <property type="entry name" value="Glyco_hydro/deAcase_b/a-brl"/>
</dbReference>
<accession>A0A932FXW0</accession>
<comment type="caution">
    <text evidence="2">The sequence shown here is derived from an EMBL/GenBank/DDBJ whole genome shotgun (WGS) entry which is preliminary data.</text>
</comment>
<organism evidence="2 3">
    <name type="scientific">Tectimicrobiota bacterium</name>
    <dbReference type="NCBI Taxonomy" id="2528274"/>
    <lineage>
        <taxon>Bacteria</taxon>
        <taxon>Pseudomonadati</taxon>
        <taxon>Nitrospinota/Tectimicrobiota group</taxon>
        <taxon>Candidatus Tectimicrobiota</taxon>
    </lineage>
</organism>
<dbReference type="PROSITE" id="PS51677">
    <property type="entry name" value="NODB"/>
    <property type="match status" value="1"/>
</dbReference>
<dbReference type="InterPro" id="IPR002509">
    <property type="entry name" value="NODB_dom"/>
</dbReference>
<feature type="domain" description="NodB homology" evidence="1">
    <location>
        <begin position="17"/>
        <end position="265"/>
    </location>
</feature>
<dbReference type="AlphaFoldDB" id="A0A932FXW0"/>
<dbReference type="EMBL" id="JACPRF010000433">
    <property type="protein sequence ID" value="MBI2878023.1"/>
    <property type="molecule type" value="Genomic_DNA"/>
</dbReference>
<proteinExistence type="predicted"/>
<dbReference type="Pfam" id="PF01522">
    <property type="entry name" value="Polysacc_deac_1"/>
    <property type="match status" value="1"/>
</dbReference>
<dbReference type="SUPFAM" id="SSF88713">
    <property type="entry name" value="Glycoside hydrolase/deacetylase"/>
    <property type="match status" value="1"/>
</dbReference>
<evidence type="ECO:0000313" key="2">
    <source>
        <dbReference type="EMBL" id="MBI2878023.1"/>
    </source>
</evidence>
<gene>
    <name evidence="2" type="ORF">HYY20_14195</name>
</gene>
<reference evidence="2" key="1">
    <citation type="submission" date="2020-07" db="EMBL/GenBank/DDBJ databases">
        <title>Huge and variable diversity of episymbiotic CPR bacteria and DPANN archaea in groundwater ecosystems.</title>
        <authorList>
            <person name="He C.Y."/>
            <person name="Keren R."/>
            <person name="Whittaker M."/>
            <person name="Farag I.F."/>
            <person name="Doudna J."/>
            <person name="Cate J.H.D."/>
            <person name="Banfield J.F."/>
        </authorList>
    </citation>
    <scope>NUCLEOTIDE SEQUENCE</scope>
    <source>
        <strain evidence="2">NC_groundwater_672_Ag_B-0.1um_62_36</strain>
    </source>
</reference>
<dbReference type="Proteomes" id="UP000769766">
    <property type="component" value="Unassembled WGS sequence"/>
</dbReference>
<dbReference type="Gene3D" id="3.20.20.370">
    <property type="entry name" value="Glycoside hydrolase/deacetylase"/>
    <property type="match status" value="1"/>
</dbReference>
<dbReference type="GO" id="GO:0005975">
    <property type="term" value="P:carbohydrate metabolic process"/>
    <property type="evidence" value="ECO:0007669"/>
    <property type="project" value="InterPro"/>
</dbReference>
<protein>
    <submittedName>
        <fullName evidence="2">Polysaccharide deacetylase</fullName>
    </submittedName>
</protein>
<evidence type="ECO:0000259" key="1">
    <source>
        <dbReference type="PROSITE" id="PS51677"/>
    </source>
</evidence>